<feature type="binding site" evidence="7">
    <location>
        <position position="167"/>
    </location>
    <ligand>
        <name>substrate</name>
    </ligand>
</feature>
<dbReference type="InterPro" id="IPR014710">
    <property type="entry name" value="RmlC-like_jellyroll"/>
</dbReference>
<comment type="catalytic activity">
    <reaction evidence="5 7">
        <text>L-glutamine + H2O = L-glutamate + NH4(+)</text>
        <dbReference type="Rhea" id="RHEA:15889"/>
        <dbReference type="ChEBI" id="CHEBI:15377"/>
        <dbReference type="ChEBI" id="CHEBI:28938"/>
        <dbReference type="ChEBI" id="CHEBI:29985"/>
        <dbReference type="ChEBI" id="CHEBI:58359"/>
        <dbReference type="EC" id="3.5.1.2"/>
    </reaction>
</comment>
<evidence type="ECO:0000313" key="11">
    <source>
        <dbReference type="Proteomes" id="UP000030664"/>
    </source>
</evidence>
<dbReference type="eggNOG" id="COG2066">
    <property type="taxonomic scope" value="Bacteria"/>
</dbReference>
<evidence type="ECO:0000259" key="8">
    <source>
        <dbReference type="PROSITE" id="PS50042"/>
    </source>
</evidence>
<dbReference type="SUPFAM" id="SSF52091">
    <property type="entry name" value="SpoIIaa-like"/>
    <property type="match status" value="1"/>
</dbReference>
<dbReference type="HAMAP" id="MF_00313">
    <property type="entry name" value="Glutaminase"/>
    <property type="match status" value="1"/>
</dbReference>
<dbReference type="PROSITE" id="PS50042">
    <property type="entry name" value="CNMP_BINDING_3"/>
    <property type="match status" value="1"/>
</dbReference>
<dbReference type="InterPro" id="IPR012338">
    <property type="entry name" value="Beta-lactam/transpept-like"/>
</dbReference>
<keyword evidence="4 7" id="KW-0378">Hydrolase</keyword>
<gene>
    <name evidence="7" type="primary">glsA</name>
    <name evidence="10" type="ORF">AS25_00175</name>
</gene>
<proteinExistence type="inferred from homology"/>
<comment type="similarity">
    <text evidence="1 7">Belongs to the glutaminase family.</text>
</comment>
<evidence type="ECO:0000256" key="5">
    <source>
        <dbReference type="ARBA" id="ARBA00049534"/>
    </source>
</evidence>
<keyword evidence="7" id="KW-0007">Acetylation</keyword>
<dbReference type="PROSITE" id="PS50801">
    <property type="entry name" value="STAS"/>
    <property type="match status" value="1"/>
</dbReference>
<accession>A0A0B0DFN5</accession>
<dbReference type="Gene3D" id="2.60.120.10">
    <property type="entry name" value="Jelly Rolls"/>
    <property type="match status" value="1"/>
</dbReference>
<dbReference type="InterPro" id="IPR015868">
    <property type="entry name" value="Glutaminase"/>
</dbReference>
<dbReference type="SUPFAM" id="SSF51206">
    <property type="entry name" value="cAMP-binding domain-like"/>
    <property type="match status" value="1"/>
</dbReference>
<dbReference type="InterPro" id="IPR018490">
    <property type="entry name" value="cNMP-bd_dom_sf"/>
</dbReference>
<feature type="binding site" evidence="7">
    <location>
        <position position="268"/>
    </location>
    <ligand>
        <name>substrate</name>
    </ligand>
</feature>
<dbReference type="NCBIfam" id="TIGR03814">
    <property type="entry name" value="Gln_ase"/>
    <property type="match status" value="1"/>
</dbReference>
<comment type="caution">
    <text evidence="10">The sequence shown here is derived from an EMBL/GenBank/DDBJ whole genome shotgun (WGS) entry which is preliminary data.</text>
</comment>
<dbReference type="RefSeq" id="WP_035959135.1">
    <property type="nucleotide sequence ID" value="NZ_JROM01000003.1"/>
</dbReference>
<dbReference type="FunFam" id="3.40.710.10:FF:000005">
    <property type="entry name" value="Glutaminase"/>
    <property type="match status" value="1"/>
</dbReference>
<evidence type="ECO:0000256" key="6">
    <source>
        <dbReference type="ARBA" id="ARBA00070405"/>
    </source>
</evidence>
<dbReference type="InterPro" id="IPR002645">
    <property type="entry name" value="STAS_dom"/>
</dbReference>
<dbReference type="PANTHER" id="PTHR12544">
    <property type="entry name" value="GLUTAMINASE"/>
    <property type="match status" value="1"/>
</dbReference>
<feature type="binding site" evidence="7">
    <location>
        <position position="123"/>
    </location>
    <ligand>
        <name>substrate</name>
    </ligand>
</feature>
<feature type="binding site" evidence="7">
    <location>
        <position position="73"/>
    </location>
    <ligand>
        <name>substrate</name>
    </ligand>
</feature>
<sequence length="613" mass="67135">MSTVAMSKLGPSPVTEYLRRVVEDLRPLTDGTVNDSVPELARADENIVGIAVATVDGALYQAGDTKLEFCIQSISKAFTYAQALTDRGAEGVFEKIDVEPSGDAFNEISLQPETGRPANPMINAGAIAATSLVRNTSHGTRMERILRLHSRCAGRQLRINKNIQSQEHTAGDRNRALGWLLASRGIIEGDPTGALEDYFGQCSIMLNCVDLARMGATLAAGGRNPVTGERVLESEVVSDVLSVMSTCGMYDDAGRWAMRVGLPAKSGVSGGVVTVLPGQLAVAVFSPPLDRHGNSVRGVAACERLTKDLDLHFARTERNGHSTVRSEYTLAEAPSLVRRNEAATEVLDEHGEDARIIELQGDLRFAGAETAVRTVREAARRSSYVLVDIRQVDDMARFVLPMLSRTAEQIEKTGHHMVLIAEKSGENTRNLEHPLTVFATRAEALTWAEDQILERFGGPECTPDKVHSTRSELLSTLGEEDVERIRSRTESVDWKAGTTVLRTGQKFNGVYMVTSGNVEVSRRSPQGDRVELEVIGPGMSFGEIALGTNMRHLVSFTALTDVSARRLSPEAIQEIEEEDPRLALRWWRAVSQQALLRIEERWRQQAGETHTVD</sequence>
<dbReference type="Pfam" id="PF04960">
    <property type="entry name" value="Glutaminase"/>
    <property type="match status" value="1"/>
</dbReference>
<evidence type="ECO:0000256" key="7">
    <source>
        <dbReference type="HAMAP-Rule" id="MF_00313"/>
    </source>
</evidence>
<dbReference type="GO" id="GO:0004359">
    <property type="term" value="F:glutaminase activity"/>
    <property type="evidence" value="ECO:0007669"/>
    <property type="project" value="UniProtKB-UniRule"/>
</dbReference>
<protein>
    <recommendedName>
        <fullName evidence="6 7">Glutaminase</fullName>
        <ecNumber evidence="3 7">3.5.1.2</ecNumber>
    </recommendedName>
</protein>
<dbReference type="PANTHER" id="PTHR12544:SF29">
    <property type="entry name" value="GLUTAMINASE"/>
    <property type="match status" value="1"/>
</dbReference>
<organism evidence="10 11">
    <name type="scientific">Kocuria marina</name>
    <dbReference type="NCBI Taxonomy" id="223184"/>
    <lineage>
        <taxon>Bacteria</taxon>
        <taxon>Bacillati</taxon>
        <taxon>Actinomycetota</taxon>
        <taxon>Actinomycetes</taxon>
        <taxon>Micrococcales</taxon>
        <taxon>Micrococcaceae</taxon>
        <taxon>Kocuria</taxon>
    </lineage>
</organism>
<feature type="binding site" evidence="7">
    <location>
        <position position="174"/>
    </location>
    <ligand>
        <name>substrate</name>
    </ligand>
</feature>
<dbReference type="SUPFAM" id="SSF56601">
    <property type="entry name" value="beta-lactamase/transpeptidase-like"/>
    <property type="match status" value="1"/>
</dbReference>
<reference evidence="10 11" key="1">
    <citation type="submission" date="2014-09" db="EMBL/GenBank/DDBJ databases">
        <title>High-quality draft genome sequence of Kocuria marina SO9-6, an actinobacterium isolated from a copper mine.</title>
        <authorList>
            <person name="Castro D.B."/>
            <person name="Pereira L.B."/>
            <person name="Silva M.V."/>
            <person name="Silva B.P."/>
            <person name="Zanardi B.R."/>
            <person name="Carlos C."/>
            <person name="Belgini D.R."/>
            <person name="Limache E.G."/>
            <person name="Lacerda G.V."/>
            <person name="Nery M.B."/>
            <person name="Gomes M.B."/>
            <person name="Souza S."/>
            <person name="Silva T.M."/>
            <person name="Rodrigues V.D."/>
            <person name="Paulino L.C."/>
            <person name="Vicentini R."/>
            <person name="Ferraz L.F."/>
            <person name="Ottoboni L.M."/>
        </authorList>
    </citation>
    <scope>NUCLEOTIDE SEQUENCE [LARGE SCALE GENOMIC DNA]</scope>
    <source>
        <strain evidence="10 11">SO9-6</strain>
    </source>
</reference>
<feature type="binding site" evidence="7">
    <location>
        <position position="198"/>
    </location>
    <ligand>
        <name>substrate</name>
    </ligand>
</feature>
<feature type="domain" description="STAS" evidence="9">
    <location>
        <begin position="352"/>
        <end position="432"/>
    </location>
</feature>
<dbReference type="Gene3D" id="3.30.750.24">
    <property type="entry name" value="STAS domain"/>
    <property type="match status" value="1"/>
</dbReference>
<name>A0A0B0DFN5_9MICC</name>
<feature type="domain" description="Cyclic nucleotide-binding" evidence="8">
    <location>
        <begin position="473"/>
        <end position="575"/>
    </location>
</feature>
<dbReference type="EC" id="3.5.1.2" evidence="3 7"/>
<dbReference type="GO" id="GO:0006543">
    <property type="term" value="P:L-glutamine catabolic process"/>
    <property type="evidence" value="ECO:0007669"/>
    <property type="project" value="TreeGrafter"/>
</dbReference>
<evidence type="ECO:0000256" key="2">
    <source>
        <dbReference type="ARBA" id="ARBA00011881"/>
    </source>
</evidence>
<evidence type="ECO:0000256" key="1">
    <source>
        <dbReference type="ARBA" id="ARBA00011076"/>
    </source>
</evidence>
<dbReference type="SMART" id="SM00100">
    <property type="entry name" value="cNMP"/>
    <property type="match status" value="1"/>
</dbReference>
<evidence type="ECO:0000256" key="4">
    <source>
        <dbReference type="ARBA" id="ARBA00022801"/>
    </source>
</evidence>
<dbReference type="Pfam" id="PF00027">
    <property type="entry name" value="cNMP_binding"/>
    <property type="match status" value="1"/>
</dbReference>
<evidence type="ECO:0000259" key="9">
    <source>
        <dbReference type="PROSITE" id="PS50801"/>
    </source>
</evidence>
<dbReference type="eggNOG" id="COG1366">
    <property type="taxonomic scope" value="Bacteria"/>
</dbReference>
<dbReference type="eggNOG" id="COG0664">
    <property type="taxonomic scope" value="Bacteria"/>
</dbReference>
<evidence type="ECO:0000313" key="10">
    <source>
        <dbReference type="EMBL" id="KHE75540.1"/>
    </source>
</evidence>
<dbReference type="InterPro" id="IPR000595">
    <property type="entry name" value="cNMP-bd_dom"/>
</dbReference>
<dbReference type="STRING" id="223184.AS25_00175"/>
<comment type="subunit">
    <text evidence="2 7">Homotetramer.</text>
</comment>
<dbReference type="AlphaFoldDB" id="A0A0B0DFN5"/>
<dbReference type="InterPro" id="IPR036513">
    <property type="entry name" value="STAS_dom_sf"/>
</dbReference>
<dbReference type="Proteomes" id="UP000030664">
    <property type="component" value="Unassembled WGS sequence"/>
</dbReference>
<feature type="binding site" evidence="7">
    <location>
        <position position="250"/>
    </location>
    <ligand>
        <name>substrate</name>
    </ligand>
</feature>
<evidence type="ECO:0000256" key="3">
    <source>
        <dbReference type="ARBA" id="ARBA00012918"/>
    </source>
</evidence>
<dbReference type="CDD" id="cd00038">
    <property type="entry name" value="CAP_ED"/>
    <property type="match status" value="1"/>
</dbReference>
<dbReference type="EMBL" id="JROM01000003">
    <property type="protein sequence ID" value="KHE75540.1"/>
    <property type="molecule type" value="Genomic_DNA"/>
</dbReference>
<dbReference type="Gene3D" id="3.40.710.10">
    <property type="entry name" value="DD-peptidase/beta-lactamase superfamily"/>
    <property type="match status" value="1"/>
</dbReference>
<dbReference type="GO" id="GO:0006537">
    <property type="term" value="P:glutamate biosynthetic process"/>
    <property type="evidence" value="ECO:0007669"/>
    <property type="project" value="TreeGrafter"/>
</dbReference>